<accession>A0ABQ8UIP1</accession>
<evidence type="ECO:0000313" key="5">
    <source>
        <dbReference type="Proteomes" id="UP001141327"/>
    </source>
</evidence>
<feature type="repeat" description="ANK" evidence="3">
    <location>
        <begin position="161"/>
        <end position="193"/>
    </location>
</feature>
<feature type="repeat" description="ANK" evidence="3">
    <location>
        <begin position="128"/>
        <end position="160"/>
    </location>
</feature>
<dbReference type="Pfam" id="PF00023">
    <property type="entry name" value="Ank"/>
    <property type="match status" value="1"/>
</dbReference>
<dbReference type="SMART" id="SM00248">
    <property type="entry name" value="ANK"/>
    <property type="match status" value="8"/>
</dbReference>
<feature type="repeat" description="ANK" evidence="3">
    <location>
        <begin position="31"/>
        <end position="63"/>
    </location>
</feature>
<dbReference type="SUPFAM" id="SSF48403">
    <property type="entry name" value="Ankyrin repeat"/>
    <property type="match status" value="2"/>
</dbReference>
<dbReference type="Pfam" id="PF12796">
    <property type="entry name" value="Ank_2"/>
    <property type="match status" value="3"/>
</dbReference>
<evidence type="ECO:0000256" key="2">
    <source>
        <dbReference type="ARBA" id="ARBA00023043"/>
    </source>
</evidence>
<dbReference type="PANTHER" id="PTHR24198">
    <property type="entry name" value="ANKYRIN REPEAT AND PROTEIN KINASE DOMAIN-CONTAINING PROTEIN"/>
    <property type="match status" value="1"/>
</dbReference>
<name>A0ABQ8UIP1_9EUKA</name>
<dbReference type="PROSITE" id="PS50297">
    <property type="entry name" value="ANK_REP_REGION"/>
    <property type="match status" value="5"/>
</dbReference>
<dbReference type="EMBL" id="JAPMOS010000035">
    <property type="protein sequence ID" value="KAJ4458073.1"/>
    <property type="molecule type" value="Genomic_DNA"/>
</dbReference>
<sequence length="392" mass="40996">MEEAKKVLLSGPDEESFMRFVLPRIHSLDKSGSTLLHFAAQEGLVNGVRFMIENGFLLDDANRSFRTALHLAAMKGHKDVAAILLAGGANPDVQDQCGFTPLHLACQSNRGDVVSLLAPRCNLETAVDGQRALHMAAQFADAAVVEALVAAGAQLEAPDGAGRTPLWVAAWNGKADCVKALLDHGAVVEAPDQGGWRALHAACDQGQAASARVLLQGGARIEVPVRVRLSTSPRCPRLTPIWPSWGRAGGYPPGPRRMAGRVECLAALIQAGAALGGTAPEQQQSPAPSLPLHAAIWGGHPAAVAALLGAGADPEAPSPASGATALHVACAWGRVDIAQVILTRGARTEATDGLGRRPFDLVAPVQRPQFEALLAKTRSICHPPLTLCLIFT</sequence>
<feature type="repeat" description="ANK" evidence="3">
    <location>
        <begin position="321"/>
        <end position="353"/>
    </location>
</feature>
<keyword evidence="5" id="KW-1185">Reference proteome</keyword>
<dbReference type="PANTHER" id="PTHR24198:SF165">
    <property type="entry name" value="ANKYRIN REPEAT-CONTAINING PROTEIN-RELATED"/>
    <property type="match status" value="1"/>
</dbReference>
<evidence type="ECO:0000313" key="4">
    <source>
        <dbReference type="EMBL" id="KAJ4458073.1"/>
    </source>
</evidence>
<dbReference type="Proteomes" id="UP001141327">
    <property type="component" value="Unassembled WGS sequence"/>
</dbReference>
<reference evidence="4" key="1">
    <citation type="journal article" date="2022" name="bioRxiv">
        <title>Genomics of Preaxostyla Flagellates Illuminates Evolutionary Transitions and the Path Towards Mitochondrial Loss.</title>
        <authorList>
            <person name="Novak L.V.F."/>
            <person name="Treitli S.C."/>
            <person name="Pyrih J."/>
            <person name="Halakuc P."/>
            <person name="Pipaliya S.V."/>
            <person name="Vacek V."/>
            <person name="Brzon O."/>
            <person name="Soukal P."/>
            <person name="Eme L."/>
            <person name="Dacks J.B."/>
            <person name="Karnkowska A."/>
            <person name="Elias M."/>
            <person name="Hampl V."/>
        </authorList>
    </citation>
    <scope>NUCLEOTIDE SEQUENCE</scope>
    <source>
        <strain evidence="4">RCP-MX</strain>
    </source>
</reference>
<dbReference type="InterPro" id="IPR002110">
    <property type="entry name" value="Ankyrin_rpt"/>
</dbReference>
<proteinExistence type="predicted"/>
<protein>
    <submittedName>
        <fullName evidence="4">Nucleoside phosphorylase</fullName>
    </submittedName>
</protein>
<dbReference type="PROSITE" id="PS50088">
    <property type="entry name" value="ANK_REPEAT"/>
    <property type="match status" value="6"/>
</dbReference>
<dbReference type="InterPro" id="IPR036770">
    <property type="entry name" value="Ankyrin_rpt-contain_sf"/>
</dbReference>
<keyword evidence="1" id="KW-0677">Repeat</keyword>
<keyword evidence="2 3" id="KW-0040">ANK repeat</keyword>
<evidence type="ECO:0000256" key="1">
    <source>
        <dbReference type="ARBA" id="ARBA00022737"/>
    </source>
</evidence>
<comment type="caution">
    <text evidence="4">The sequence shown here is derived from an EMBL/GenBank/DDBJ whole genome shotgun (WGS) entry which is preliminary data.</text>
</comment>
<feature type="repeat" description="ANK" evidence="3">
    <location>
        <begin position="194"/>
        <end position="226"/>
    </location>
</feature>
<feature type="repeat" description="ANK" evidence="3">
    <location>
        <begin position="64"/>
        <end position="96"/>
    </location>
</feature>
<evidence type="ECO:0000256" key="3">
    <source>
        <dbReference type="PROSITE-ProRule" id="PRU00023"/>
    </source>
</evidence>
<gene>
    <name evidence="4" type="ORF">PAPYR_6342</name>
</gene>
<organism evidence="4 5">
    <name type="scientific">Paratrimastix pyriformis</name>
    <dbReference type="NCBI Taxonomy" id="342808"/>
    <lineage>
        <taxon>Eukaryota</taxon>
        <taxon>Metamonada</taxon>
        <taxon>Preaxostyla</taxon>
        <taxon>Paratrimastigidae</taxon>
        <taxon>Paratrimastix</taxon>
    </lineage>
</organism>
<dbReference type="Gene3D" id="1.25.40.20">
    <property type="entry name" value="Ankyrin repeat-containing domain"/>
    <property type="match status" value="3"/>
</dbReference>